<reference evidence="3 4" key="1">
    <citation type="journal article" date="2013" name="Syst. Appl. Microbiol.">
        <title>Phylogenetic position and virulence apparatus of the pear flower necrosis pathogen Erwinia piriflorinigrans CFBP 5888T as assessed by comparative genomics.</title>
        <authorList>
            <person name="Smits T.H."/>
            <person name="Rezzonico F."/>
            <person name="Lopez M.M."/>
            <person name="Blom J."/>
            <person name="Goesmann A."/>
            <person name="Frey J.E."/>
            <person name="Duffy B."/>
        </authorList>
    </citation>
    <scope>NUCLEOTIDE SEQUENCE [LARGE SCALE GENOMIC DNA]</scope>
    <source>
        <strain evidence="4">CFBP5888</strain>
    </source>
</reference>
<dbReference type="InterPro" id="IPR001543">
    <property type="entry name" value="FliN-like_C"/>
</dbReference>
<dbReference type="AlphaFoldDB" id="V5Z7R2"/>
<evidence type="ECO:0000313" key="3">
    <source>
        <dbReference type="EMBL" id="CCG87070.1"/>
    </source>
</evidence>
<evidence type="ECO:0000259" key="2">
    <source>
        <dbReference type="Pfam" id="PF26304"/>
    </source>
</evidence>
<organism evidence="3 4">
    <name type="scientific">Erwinia piriflorinigrans CFBP 5888</name>
    <dbReference type="NCBI Taxonomy" id="1161919"/>
    <lineage>
        <taxon>Bacteria</taxon>
        <taxon>Pseudomonadati</taxon>
        <taxon>Pseudomonadota</taxon>
        <taxon>Gammaproteobacteria</taxon>
        <taxon>Enterobacterales</taxon>
        <taxon>Erwiniaceae</taxon>
        <taxon>Erwinia</taxon>
    </lineage>
</organism>
<dbReference type="Pfam" id="PF01052">
    <property type="entry name" value="FliMN_C"/>
    <property type="match status" value="1"/>
</dbReference>
<evidence type="ECO:0000313" key="4">
    <source>
        <dbReference type="Proteomes" id="UP000018217"/>
    </source>
</evidence>
<comment type="caution">
    <text evidence="3">The sequence shown here is derived from an EMBL/GenBank/DDBJ whole genome shotgun (WGS) entry which is preliminary data.</text>
</comment>
<dbReference type="SUPFAM" id="SSF101801">
    <property type="entry name" value="Surface presentation of antigens (SPOA)"/>
    <property type="match status" value="1"/>
</dbReference>
<dbReference type="Pfam" id="PF26304">
    <property type="entry name" value="FliMN_C_rel"/>
    <property type="match status" value="1"/>
</dbReference>
<gene>
    <name evidence="3" type="primary">spaO</name>
    <name evidence="3" type="ORF">EPIR_1705</name>
</gene>
<dbReference type="STRING" id="1161919.EPIR_1705"/>
<evidence type="ECO:0000259" key="1">
    <source>
        <dbReference type="Pfam" id="PF01052"/>
    </source>
</evidence>
<dbReference type="OrthoDB" id="6620871at2"/>
<dbReference type="InterPro" id="IPR058805">
    <property type="entry name" value="SpaO_FliMN_C_rel"/>
</dbReference>
<dbReference type="Proteomes" id="UP000018217">
    <property type="component" value="Unassembled WGS sequence"/>
</dbReference>
<keyword evidence="4" id="KW-1185">Reference proteome</keyword>
<accession>V5Z7R2</accession>
<name>V5Z7R2_9GAMM</name>
<dbReference type="EMBL" id="CAHS01000014">
    <property type="protein sequence ID" value="CCG87070.1"/>
    <property type="molecule type" value="Genomic_DNA"/>
</dbReference>
<dbReference type="InterPro" id="IPR036429">
    <property type="entry name" value="SpoA-like_sf"/>
</dbReference>
<dbReference type="RefSeq" id="WP_023654868.1">
    <property type="nucleotide sequence ID" value="NZ_CAHS01000014.1"/>
</dbReference>
<proteinExistence type="predicted"/>
<dbReference type="Gene3D" id="2.30.330.10">
    <property type="entry name" value="SpoA-like"/>
    <property type="match status" value="1"/>
</dbReference>
<feature type="domain" description="SpaO FliM/N C-terminal related" evidence="2">
    <location>
        <begin position="148"/>
        <end position="206"/>
    </location>
</feature>
<protein>
    <submittedName>
        <fullName evidence="3">Surface presentation of antigens protein SpaO</fullName>
    </submittedName>
</protein>
<feature type="domain" description="Flagellar motor switch protein FliN-like C-terminal" evidence="1">
    <location>
        <begin position="226"/>
        <end position="294"/>
    </location>
</feature>
<sequence length="308" mass="35687">MKLRSGLRLKKEEKCGLELLKNHHPESEIREVELEGRYLRIFLYDENDLHNEALLNVDTWLQETDNKLPGIPWRQVPLNYLMRWLKGMQLSFILKSRVWNVGRIELPPTVLPKKMLCLPAQPCSLLCLEWSAGDNPILNALHLKKYRIPFIVDVVLGYSQLPVSQFIDVAKGDLLLIQHQSGYLKIGTKKLFLLNIDNNIEVVVQEKFTDIEDSYRNEEETLLRWSELPVEIEFVLDSRYFTLAELDVIYPGMTLSLNQNAEQRVKIYLNRKLFARGELVALENGNLAVEINQVNTFPSDAKDISDVE</sequence>